<gene>
    <name evidence="2" type="ORF">LZ538_02360</name>
</gene>
<organism evidence="2 3">
    <name type="scientific">Sphingomonas hankyongi</name>
    <dbReference type="NCBI Taxonomy" id="2908209"/>
    <lineage>
        <taxon>Bacteria</taxon>
        <taxon>Pseudomonadati</taxon>
        <taxon>Pseudomonadota</taxon>
        <taxon>Alphaproteobacteria</taxon>
        <taxon>Sphingomonadales</taxon>
        <taxon>Sphingomonadaceae</taxon>
        <taxon>Sphingomonas</taxon>
    </lineage>
</organism>
<accession>A0ABT0RZ61</accession>
<proteinExistence type="predicted"/>
<dbReference type="InterPro" id="IPR000182">
    <property type="entry name" value="GNAT_dom"/>
</dbReference>
<protein>
    <submittedName>
        <fullName evidence="2">N-acetyltransferase family protein</fullName>
    </submittedName>
</protein>
<name>A0ABT0RZ61_9SPHN</name>
<dbReference type="CDD" id="cd04301">
    <property type="entry name" value="NAT_SF"/>
    <property type="match status" value="1"/>
</dbReference>
<evidence type="ECO:0000313" key="3">
    <source>
        <dbReference type="Proteomes" id="UP001165342"/>
    </source>
</evidence>
<dbReference type="InterPro" id="IPR016181">
    <property type="entry name" value="Acyl_CoA_acyltransferase"/>
</dbReference>
<dbReference type="Pfam" id="PF13420">
    <property type="entry name" value="Acetyltransf_4"/>
    <property type="match status" value="1"/>
</dbReference>
<dbReference type="PANTHER" id="PTHR43072:SF8">
    <property type="entry name" value="ACYLTRANSFERASE FABY-RELATED"/>
    <property type="match status" value="1"/>
</dbReference>
<dbReference type="Proteomes" id="UP001165342">
    <property type="component" value="Unassembled WGS sequence"/>
</dbReference>
<dbReference type="Gene3D" id="3.40.630.30">
    <property type="match status" value="1"/>
</dbReference>
<sequence length="182" mass="19895">MAVLIRPARADDAAALAGIYAPYVTDSRISFEEIPPEADEMARRLTGDRPGYYPWFIAEVDGKACGFASSSPFRARPAYRWTVETGIYLSADMCGQGIGRDLLARLLTVLEGQGYVAAIGAITLPNAASVILHERLGYAQVGTYRRVGFKLGGWLDVGLWERNLAARETDPEEPRPFTEVPA</sequence>
<dbReference type="PANTHER" id="PTHR43072">
    <property type="entry name" value="N-ACETYLTRANSFERASE"/>
    <property type="match status" value="1"/>
</dbReference>
<dbReference type="PROSITE" id="PS51186">
    <property type="entry name" value="GNAT"/>
    <property type="match status" value="1"/>
</dbReference>
<feature type="domain" description="N-acetyltransferase" evidence="1">
    <location>
        <begin position="3"/>
        <end position="166"/>
    </location>
</feature>
<evidence type="ECO:0000259" key="1">
    <source>
        <dbReference type="PROSITE" id="PS51186"/>
    </source>
</evidence>
<evidence type="ECO:0000313" key="2">
    <source>
        <dbReference type="EMBL" id="MCL6728895.1"/>
    </source>
</evidence>
<reference evidence="2" key="1">
    <citation type="submission" date="2022-05" db="EMBL/GenBank/DDBJ databases">
        <authorList>
            <person name="Jo J.-H."/>
            <person name="Im W.-T."/>
        </authorList>
    </citation>
    <scope>NUCLEOTIDE SEQUENCE</scope>
    <source>
        <strain evidence="2">SE220</strain>
    </source>
</reference>
<comment type="caution">
    <text evidence="2">The sequence shown here is derived from an EMBL/GenBank/DDBJ whole genome shotgun (WGS) entry which is preliminary data.</text>
</comment>
<dbReference type="EMBL" id="JAMGBE010000001">
    <property type="protein sequence ID" value="MCL6728895.1"/>
    <property type="molecule type" value="Genomic_DNA"/>
</dbReference>
<dbReference type="RefSeq" id="WP_249830391.1">
    <property type="nucleotide sequence ID" value="NZ_JAMGBE010000001.1"/>
</dbReference>
<dbReference type="SUPFAM" id="SSF55729">
    <property type="entry name" value="Acyl-CoA N-acyltransferases (Nat)"/>
    <property type="match status" value="1"/>
</dbReference>
<keyword evidence="3" id="KW-1185">Reference proteome</keyword>